<feature type="transmembrane region" description="Helical" evidence="1">
    <location>
        <begin position="156"/>
        <end position="173"/>
    </location>
</feature>
<keyword evidence="1" id="KW-1133">Transmembrane helix</keyword>
<proteinExistence type="predicted"/>
<keyword evidence="1" id="KW-0812">Transmembrane</keyword>
<evidence type="ECO:0000313" key="3">
    <source>
        <dbReference type="Proteomes" id="UP001141552"/>
    </source>
</evidence>
<dbReference type="Proteomes" id="UP001141552">
    <property type="component" value="Unassembled WGS sequence"/>
</dbReference>
<reference evidence="2" key="1">
    <citation type="submission" date="2022-02" db="EMBL/GenBank/DDBJ databases">
        <authorList>
            <person name="Henning P.M."/>
            <person name="McCubbin A.G."/>
            <person name="Shore J.S."/>
        </authorList>
    </citation>
    <scope>NUCLEOTIDE SEQUENCE</scope>
    <source>
        <strain evidence="2">F60SS</strain>
        <tissue evidence="2">Leaves</tissue>
    </source>
</reference>
<dbReference type="AlphaFoldDB" id="A0A9Q0FIQ7"/>
<dbReference type="EMBL" id="JAKUCV010005370">
    <property type="protein sequence ID" value="KAJ4831440.1"/>
    <property type="molecule type" value="Genomic_DNA"/>
</dbReference>
<protein>
    <submittedName>
        <fullName evidence="2">Uncharacterized protein</fullName>
    </submittedName>
</protein>
<comment type="caution">
    <text evidence="2">The sequence shown here is derived from an EMBL/GenBank/DDBJ whole genome shotgun (WGS) entry which is preliminary data.</text>
</comment>
<reference evidence="2" key="2">
    <citation type="journal article" date="2023" name="Plants (Basel)">
        <title>Annotation of the Turnera subulata (Passifloraceae) Draft Genome Reveals the S-Locus Evolved after the Divergence of Turneroideae from Passifloroideae in a Stepwise Manner.</title>
        <authorList>
            <person name="Henning P.M."/>
            <person name="Roalson E.H."/>
            <person name="Mir W."/>
            <person name="McCubbin A.G."/>
            <person name="Shore J.S."/>
        </authorList>
    </citation>
    <scope>NUCLEOTIDE SEQUENCE</scope>
    <source>
        <strain evidence="2">F60SS</strain>
    </source>
</reference>
<keyword evidence="1" id="KW-0472">Membrane</keyword>
<gene>
    <name evidence="2" type="ORF">Tsubulata_025489</name>
</gene>
<evidence type="ECO:0000256" key="1">
    <source>
        <dbReference type="SAM" id="Phobius"/>
    </source>
</evidence>
<name>A0A9Q0FIQ7_9ROSI</name>
<feature type="transmembrane region" description="Helical" evidence="1">
    <location>
        <begin position="126"/>
        <end position="144"/>
    </location>
</feature>
<evidence type="ECO:0000313" key="2">
    <source>
        <dbReference type="EMBL" id="KAJ4831440.1"/>
    </source>
</evidence>
<keyword evidence="3" id="KW-1185">Reference proteome</keyword>
<sequence>MLLRLFAPSNLVTRSYALPLHPTFFFLRFGSPSHHLRWKCFCGFCCMMDFLSEFSCVDVVCYLGLQLSVPSASKRMSLFLTSSFIVLMSPNFGRSCVIGGVSAGLVLPRFLPGFPNGYTSLGHHQVLGVLGSLLALQLCGLFGLHAMPLFFMQHRLLLPTCCLISLSIGWFGGSGKHTQPSNSNTALGLCWHLPPPYNYGVAPSESFLDTLKM</sequence>
<feature type="transmembrane region" description="Helical" evidence="1">
    <location>
        <begin position="77"/>
        <end position="106"/>
    </location>
</feature>
<accession>A0A9Q0FIQ7</accession>
<organism evidence="2 3">
    <name type="scientific">Turnera subulata</name>
    <dbReference type="NCBI Taxonomy" id="218843"/>
    <lineage>
        <taxon>Eukaryota</taxon>
        <taxon>Viridiplantae</taxon>
        <taxon>Streptophyta</taxon>
        <taxon>Embryophyta</taxon>
        <taxon>Tracheophyta</taxon>
        <taxon>Spermatophyta</taxon>
        <taxon>Magnoliopsida</taxon>
        <taxon>eudicotyledons</taxon>
        <taxon>Gunneridae</taxon>
        <taxon>Pentapetalae</taxon>
        <taxon>rosids</taxon>
        <taxon>fabids</taxon>
        <taxon>Malpighiales</taxon>
        <taxon>Passifloraceae</taxon>
        <taxon>Turnera</taxon>
    </lineage>
</organism>